<evidence type="ECO:0000256" key="2">
    <source>
        <dbReference type="ARBA" id="ARBA00023002"/>
    </source>
</evidence>
<name>A0A1L0BNV9_9ASCO</name>
<dbReference type="GO" id="GO:0016616">
    <property type="term" value="F:oxidoreductase activity, acting on the CH-OH group of donors, NAD or NADP as acceptor"/>
    <property type="evidence" value="ECO:0007669"/>
    <property type="project" value="TreeGrafter"/>
</dbReference>
<dbReference type="Proteomes" id="UP000182259">
    <property type="component" value="Chromosome III"/>
</dbReference>
<proteinExistence type="inferred from homology"/>
<evidence type="ECO:0000256" key="1">
    <source>
        <dbReference type="ARBA" id="ARBA00006484"/>
    </source>
</evidence>
<gene>
    <name evidence="4" type="ORF">SAMEA4029009_CIC11G00000003434</name>
</gene>
<accession>A0A1L0BNV9</accession>
<evidence type="ECO:0000256" key="3">
    <source>
        <dbReference type="RuleBase" id="RU000363"/>
    </source>
</evidence>
<organism evidence="4 5">
    <name type="scientific">Sungouiella intermedia</name>
    <dbReference type="NCBI Taxonomy" id="45354"/>
    <lineage>
        <taxon>Eukaryota</taxon>
        <taxon>Fungi</taxon>
        <taxon>Dikarya</taxon>
        <taxon>Ascomycota</taxon>
        <taxon>Saccharomycotina</taxon>
        <taxon>Pichiomycetes</taxon>
        <taxon>Metschnikowiaceae</taxon>
        <taxon>Sungouiella</taxon>
    </lineage>
</organism>
<evidence type="ECO:0000313" key="5">
    <source>
        <dbReference type="Proteomes" id="UP000182259"/>
    </source>
</evidence>
<dbReference type="PRINTS" id="PR00081">
    <property type="entry name" value="GDHRDH"/>
</dbReference>
<dbReference type="EMBL" id="LT635766">
    <property type="protein sequence ID" value="SGZ53049.1"/>
    <property type="molecule type" value="Genomic_DNA"/>
</dbReference>
<evidence type="ECO:0000313" key="4">
    <source>
        <dbReference type="EMBL" id="SGZ53049.1"/>
    </source>
</evidence>
<comment type="similarity">
    <text evidence="1 3">Belongs to the short-chain dehydrogenases/reductases (SDR) family.</text>
</comment>
<reference evidence="4 5" key="1">
    <citation type="submission" date="2016-10" db="EMBL/GenBank/DDBJ databases">
        <authorList>
            <person name="de Groot N.N."/>
        </authorList>
    </citation>
    <scope>NUCLEOTIDE SEQUENCE [LARGE SCALE GENOMIC DNA]</scope>
    <source>
        <strain evidence="4 5">PYCC 4715</strain>
    </source>
</reference>
<dbReference type="PANTHER" id="PTHR24322:SF736">
    <property type="entry name" value="RETINOL DEHYDROGENASE 10"/>
    <property type="match status" value="1"/>
</dbReference>
<dbReference type="PRINTS" id="PR00080">
    <property type="entry name" value="SDRFAMILY"/>
</dbReference>
<protein>
    <submittedName>
        <fullName evidence="4">CIC11C00000003434</fullName>
    </submittedName>
</protein>
<sequence>MLNEIFKVPAEWKLLGKDDVALVTGGLAGLGLEIVKSLVYDHQVGKVIIFDIQQPRFKFDSRVEFCCCDIASHSALKSRVDATLRLLRNENMHISLLVNNAGVCYSGSLLNMSEEAINKLFNVNTFAMIEIVRRVVRNHLKFHKNSQLSLVTVSSILGALGPKNLLVYSASKAAITQIHECLTAELHQHRKISMLLVTPGQLTTEMFKDISPSRTFFAPLVNHIALAKCIVEKVSRGESGTLSEPFYANFLPSVKVLPLVVQYWCRWFSQMDKKIPDIP</sequence>
<dbReference type="Pfam" id="PF00106">
    <property type="entry name" value="adh_short"/>
    <property type="match status" value="1"/>
</dbReference>
<dbReference type="AlphaFoldDB" id="A0A1L0BNV9"/>
<dbReference type="InterPro" id="IPR002347">
    <property type="entry name" value="SDR_fam"/>
</dbReference>
<dbReference type="PANTHER" id="PTHR24322">
    <property type="entry name" value="PKSB"/>
    <property type="match status" value="1"/>
</dbReference>
<keyword evidence="2" id="KW-0560">Oxidoreductase</keyword>
<dbReference type="SUPFAM" id="SSF51735">
    <property type="entry name" value="NAD(P)-binding Rossmann-fold domains"/>
    <property type="match status" value="1"/>
</dbReference>
<dbReference type="InterPro" id="IPR036291">
    <property type="entry name" value="NAD(P)-bd_dom_sf"/>
</dbReference>
<dbReference type="Gene3D" id="3.40.50.720">
    <property type="entry name" value="NAD(P)-binding Rossmann-like Domain"/>
    <property type="match status" value="1"/>
</dbReference>